<dbReference type="RefSeq" id="WP_238760471.1">
    <property type="nucleotide sequence ID" value="NZ_JAANHI010000010.1"/>
</dbReference>
<reference evidence="1 2" key="1">
    <citation type="submission" date="2020-03" db="EMBL/GenBank/DDBJ databases">
        <title>Comparative genetics of Staphylococcus warneri persistents from caprine mastitis.</title>
        <authorList>
            <person name="Franca C.A."/>
            <person name="Rosa D.S."/>
            <person name="Silva A."/>
            <person name="Rodrigues D.L.N."/>
            <person name="Santos R.G."/>
            <person name="Castillo R.E.H."/>
            <person name="Moreira M.A.S."/>
            <person name="Lima M.C."/>
            <person name="Gouveia G.V."/>
            <person name="Gouveia J.J.S."/>
            <person name="Souza R.F.S."/>
            <person name="Bertram B."/>
            <person name="Azevedo V."/>
            <person name="Costa M."/>
        </authorList>
    </citation>
    <scope>NUCLEOTIDE SEQUENCE [LARGE SCALE GENOMIC DNA]</scope>
    <source>
        <strain evidence="1 2">Cap 9.2</strain>
    </source>
</reference>
<evidence type="ECO:0000313" key="1">
    <source>
        <dbReference type="EMBL" id="MCG6226757.1"/>
    </source>
</evidence>
<evidence type="ECO:0000313" key="2">
    <source>
        <dbReference type="Proteomes" id="UP000814367"/>
    </source>
</evidence>
<sequence length="135" mass="15818">MSKQPVEIIAYEQIKKKQERFLEEVKDILEAVETHHIYSHEEVPTSAYAYNKLILDDIAFVGKTVSELQYNFHTYGLLGRKKADTQTLNYAYDGAYRHYKSNFRFNPNDIDTYVEQLPHETSSAFDKASQEVEWS</sequence>
<comment type="caution">
    <text evidence="1">The sequence shown here is derived from an EMBL/GenBank/DDBJ whole genome shotgun (WGS) entry which is preliminary data.</text>
</comment>
<dbReference type="Proteomes" id="UP000814367">
    <property type="component" value="Unassembled WGS sequence"/>
</dbReference>
<accession>A0ABS9NJ10</accession>
<keyword evidence="2" id="KW-1185">Reference proteome</keyword>
<name>A0ABS9NJ10_STAWA</name>
<proteinExistence type="predicted"/>
<protein>
    <submittedName>
        <fullName evidence="1">Uncharacterized protein</fullName>
    </submittedName>
</protein>
<gene>
    <name evidence="1" type="ORF">G8J23_12320</name>
</gene>
<organism evidence="1 2">
    <name type="scientific">Staphylococcus warneri</name>
    <dbReference type="NCBI Taxonomy" id="1292"/>
    <lineage>
        <taxon>Bacteria</taxon>
        <taxon>Bacillati</taxon>
        <taxon>Bacillota</taxon>
        <taxon>Bacilli</taxon>
        <taxon>Bacillales</taxon>
        <taxon>Staphylococcaceae</taxon>
        <taxon>Staphylococcus</taxon>
    </lineage>
</organism>
<dbReference type="EMBL" id="JAANHJ010000006">
    <property type="protein sequence ID" value="MCG6226757.1"/>
    <property type="molecule type" value="Genomic_DNA"/>
</dbReference>